<feature type="region of interest" description="Disordered" evidence="5">
    <location>
        <begin position="512"/>
        <end position="531"/>
    </location>
</feature>
<reference evidence="10" key="1">
    <citation type="journal article" date="2002" name="Science">
        <title>The draft genome of Ciona intestinalis: insights into chordate and vertebrate origins.</title>
        <authorList>
            <person name="Dehal P."/>
            <person name="Satou Y."/>
            <person name="Campbell R.K."/>
            <person name="Chapman J."/>
            <person name="Degnan B."/>
            <person name="De Tomaso A."/>
            <person name="Davidson B."/>
            <person name="Di Gregorio A."/>
            <person name="Gelpke M."/>
            <person name="Goodstein D.M."/>
            <person name="Harafuji N."/>
            <person name="Hastings K.E."/>
            <person name="Ho I."/>
            <person name="Hotta K."/>
            <person name="Huang W."/>
            <person name="Kawashima T."/>
            <person name="Lemaire P."/>
            <person name="Martinez D."/>
            <person name="Meinertzhagen I.A."/>
            <person name="Necula S."/>
            <person name="Nonaka M."/>
            <person name="Putnam N."/>
            <person name="Rash S."/>
            <person name="Saiga H."/>
            <person name="Satake M."/>
            <person name="Terry A."/>
            <person name="Yamada L."/>
            <person name="Wang H.G."/>
            <person name="Awazu S."/>
            <person name="Azumi K."/>
            <person name="Boore J."/>
            <person name="Branno M."/>
            <person name="Chin-Bow S."/>
            <person name="DeSantis R."/>
            <person name="Doyle S."/>
            <person name="Francino P."/>
            <person name="Keys D.N."/>
            <person name="Haga S."/>
            <person name="Hayashi H."/>
            <person name="Hino K."/>
            <person name="Imai K.S."/>
            <person name="Inaba K."/>
            <person name="Kano S."/>
            <person name="Kobayashi K."/>
            <person name="Kobayashi M."/>
            <person name="Lee B.I."/>
            <person name="Makabe K.W."/>
            <person name="Manohar C."/>
            <person name="Matassi G."/>
            <person name="Medina M."/>
            <person name="Mochizuki Y."/>
            <person name="Mount S."/>
            <person name="Morishita T."/>
            <person name="Miura S."/>
            <person name="Nakayama A."/>
            <person name="Nishizaka S."/>
            <person name="Nomoto H."/>
            <person name="Ohta F."/>
            <person name="Oishi K."/>
            <person name="Rigoutsos I."/>
            <person name="Sano M."/>
            <person name="Sasaki A."/>
            <person name="Sasakura Y."/>
            <person name="Shoguchi E."/>
            <person name="Shin-i T."/>
            <person name="Spagnuolo A."/>
            <person name="Stainier D."/>
            <person name="Suzuki M.M."/>
            <person name="Tassy O."/>
            <person name="Takatori N."/>
            <person name="Tokuoka M."/>
            <person name="Yagi K."/>
            <person name="Yoshizaki F."/>
            <person name="Wada S."/>
            <person name="Zhang C."/>
            <person name="Hyatt P.D."/>
            <person name="Larimer F."/>
            <person name="Detter C."/>
            <person name="Doggett N."/>
            <person name="Glavina T."/>
            <person name="Hawkins T."/>
            <person name="Richardson P."/>
            <person name="Lucas S."/>
            <person name="Kohara Y."/>
            <person name="Levine M."/>
            <person name="Satoh N."/>
            <person name="Rokhsar D.S."/>
        </authorList>
    </citation>
    <scope>NUCLEOTIDE SEQUENCE [LARGE SCALE GENOMIC DNA]</scope>
</reference>
<dbReference type="Ensembl" id="ENSCINT00000034173.1">
    <property type="protein sequence ID" value="ENSCINP00000034953.1"/>
    <property type="gene ID" value="ENSCING00000023869.1"/>
</dbReference>
<feature type="chain" id="PRO_5014093544" evidence="7">
    <location>
        <begin position="20"/>
        <end position="531"/>
    </location>
</feature>
<keyword evidence="10" id="KW-1185">Reference proteome</keyword>
<dbReference type="InterPro" id="IPR000742">
    <property type="entry name" value="EGF"/>
</dbReference>
<reference evidence="9" key="3">
    <citation type="submission" date="2025-09" db="UniProtKB">
        <authorList>
            <consortium name="Ensembl"/>
        </authorList>
    </citation>
    <scope>IDENTIFICATION</scope>
</reference>
<dbReference type="HOGENOM" id="CLU_512818_0_0_1"/>
<name>H2XZ69_CIOIN</name>
<dbReference type="PANTHER" id="PTHR24039">
    <property type="entry name" value="FIBRILLIN-RELATED"/>
    <property type="match status" value="1"/>
</dbReference>
<keyword evidence="6" id="KW-1133">Transmembrane helix</keyword>
<dbReference type="STRING" id="7719.ENSCINP00000034953"/>
<dbReference type="KEGG" id="cin:100183125"/>
<sequence>MFLKLIIFVILSFSEPSTSFFFGRLRICNHQLLNRVEIVNISHSYDSYVVNNSIKLTMNVSWEAVVPEGLELDGFLVSVHKLVYSNLYFEDSDVLKPINYCLNRTDQFWVKPAANESCPEVPTSCMTSSGSYCPCTSGSSLLYNGGNATCRGISHILERDPGKYVSVTAETRSLQYEATFHQNYGFTIIPYYRHYASRDRSVDVSHMLTAANDCIGTLRNSSDFTESEATQTCCDSNIENILPRNLTVRTLLPDFSRDYVNVTVTWLPPVSQSGLVGFHVFVFEQWSRLNVIKRAYATRAKPVPLDGATELAACDVTTTAYETTLYNLVPGQSYTVKVISNYSVEENDRYGCWGWTGPCSNELVFTLSDVNPCDNHWDLCHPNATCHATDPTGVVTLNATCSCNSGFEGEGRSTNDSNGCLDIDHCKTTSSDKCETPSLCVDEPAPLVGVKCSCPLGHFGDGLKDGSGCMNAQHLSLKIALPLAALVLILIIVMFVITKRRSLCKRESKFSHLESSQNSIKSETPSAEEKK</sequence>
<dbReference type="PANTHER" id="PTHR24039:SF58">
    <property type="entry name" value="EGF-LIKE DOMAIN-CONTAINING PROTEIN"/>
    <property type="match status" value="1"/>
</dbReference>
<evidence type="ECO:0000256" key="5">
    <source>
        <dbReference type="SAM" id="MobiDB-lite"/>
    </source>
</evidence>
<evidence type="ECO:0000256" key="3">
    <source>
        <dbReference type="ARBA" id="ARBA00022737"/>
    </source>
</evidence>
<evidence type="ECO:0000256" key="1">
    <source>
        <dbReference type="ARBA" id="ARBA00022536"/>
    </source>
</evidence>
<dbReference type="InterPro" id="IPR036116">
    <property type="entry name" value="FN3_sf"/>
</dbReference>
<feature type="signal peptide" evidence="7">
    <location>
        <begin position="1"/>
        <end position="19"/>
    </location>
</feature>
<keyword evidence="2 7" id="KW-0732">Signal</keyword>
<keyword evidence="6" id="KW-0472">Membrane</keyword>
<feature type="compositionally biased region" description="Polar residues" evidence="5">
    <location>
        <begin position="513"/>
        <end position="525"/>
    </location>
</feature>
<evidence type="ECO:0000259" key="8">
    <source>
        <dbReference type="PROSITE" id="PS50026"/>
    </source>
</evidence>
<accession>A0A1W2W726</accession>
<gene>
    <name evidence="9" type="primary">LOC100183125</name>
</gene>
<comment type="caution">
    <text evidence="4">Lacks conserved residue(s) required for the propagation of feature annotation.</text>
</comment>
<feature type="transmembrane region" description="Helical" evidence="6">
    <location>
        <begin position="479"/>
        <end position="497"/>
    </location>
</feature>
<keyword evidence="1 4" id="KW-0245">EGF-like domain</keyword>
<dbReference type="PROSITE" id="PS50026">
    <property type="entry name" value="EGF_3"/>
    <property type="match status" value="1"/>
</dbReference>
<dbReference type="CDD" id="cd00063">
    <property type="entry name" value="FN3"/>
    <property type="match status" value="1"/>
</dbReference>
<evidence type="ECO:0000256" key="6">
    <source>
        <dbReference type="SAM" id="Phobius"/>
    </source>
</evidence>
<evidence type="ECO:0000256" key="7">
    <source>
        <dbReference type="SAM" id="SignalP"/>
    </source>
</evidence>
<dbReference type="Proteomes" id="UP000008144">
    <property type="component" value="Unassembled WGS sequence"/>
</dbReference>
<evidence type="ECO:0000313" key="10">
    <source>
        <dbReference type="Proteomes" id="UP000008144"/>
    </source>
</evidence>
<organism evidence="9 10">
    <name type="scientific">Ciona intestinalis</name>
    <name type="common">Transparent sea squirt</name>
    <name type="synonym">Ascidia intestinalis</name>
    <dbReference type="NCBI Taxonomy" id="7719"/>
    <lineage>
        <taxon>Eukaryota</taxon>
        <taxon>Metazoa</taxon>
        <taxon>Chordata</taxon>
        <taxon>Tunicata</taxon>
        <taxon>Ascidiacea</taxon>
        <taxon>Phlebobranchia</taxon>
        <taxon>Cionidae</taxon>
        <taxon>Ciona</taxon>
    </lineage>
</organism>
<dbReference type="InParanoid" id="H2XZ69"/>
<evidence type="ECO:0000313" key="9">
    <source>
        <dbReference type="Ensembl" id="ENSCINP00000034953.1"/>
    </source>
</evidence>
<dbReference type="InterPro" id="IPR003961">
    <property type="entry name" value="FN3_dom"/>
</dbReference>
<dbReference type="RefSeq" id="XP_002122026.2">
    <property type="nucleotide sequence ID" value="XM_002121990.4"/>
</dbReference>
<dbReference type="GeneID" id="100183125"/>
<dbReference type="AlphaFoldDB" id="H2XZ69"/>
<dbReference type="Gene3D" id="2.10.25.10">
    <property type="entry name" value="Laminin"/>
    <property type="match status" value="1"/>
</dbReference>
<keyword evidence="6" id="KW-0812">Transmembrane</keyword>
<proteinExistence type="predicted"/>
<accession>H2XZ69</accession>
<feature type="domain" description="EGF-like" evidence="8">
    <location>
        <begin position="369"/>
        <end position="410"/>
    </location>
</feature>
<dbReference type="SUPFAM" id="SSF49265">
    <property type="entry name" value="Fibronectin type III"/>
    <property type="match status" value="1"/>
</dbReference>
<evidence type="ECO:0000256" key="4">
    <source>
        <dbReference type="PROSITE-ProRule" id="PRU00076"/>
    </source>
</evidence>
<dbReference type="OrthoDB" id="4062651at2759"/>
<protein>
    <submittedName>
        <fullName evidence="9">Uncharacterized LOC100183125</fullName>
    </submittedName>
</protein>
<dbReference type="Gene3D" id="2.60.40.10">
    <property type="entry name" value="Immunoglobulins"/>
    <property type="match status" value="1"/>
</dbReference>
<dbReference type="SMART" id="SM00181">
    <property type="entry name" value="EGF"/>
    <property type="match status" value="2"/>
</dbReference>
<evidence type="ECO:0000256" key="2">
    <source>
        <dbReference type="ARBA" id="ARBA00022729"/>
    </source>
</evidence>
<dbReference type="InterPro" id="IPR013783">
    <property type="entry name" value="Ig-like_fold"/>
</dbReference>
<keyword evidence="3" id="KW-0677">Repeat</keyword>
<dbReference type="GeneTree" id="ENSGT00530000065389"/>
<reference evidence="9" key="2">
    <citation type="submission" date="2025-08" db="UniProtKB">
        <authorList>
            <consortium name="Ensembl"/>
        </authorList>
    </citation>
    <scope>IDENTIFICATION</scope>
</reference>